<organism evidence="2 3">
    <name type="scientific">Caldisalinibacter kiritimatiensis</name>
    <dbReference type="NCBI Taxonomy" id="1304284"/>
    <lineage>
        <taxon>Bacteria</taxon>
        <taxon>Bacillati</taxon>
        <taxon>Bacillota</taxon>
        <taxon>Tissierellia</taxon>
        <taxon>Tissierellales</taxon>
        <taxon>Thermohalobacteraceae</taxon>
        <taxon>Caldisalinibacter</taxon>
    </lineage>
</organism>
<dbReference type="RefSeq" id="WP_006311928.1">
    <property type="nucleotide sequence ID" value="NZ_ARZA01000127.1"/>
</dbReference>
<name>R1CPW1_9FIRM</name>
<dbReference type="AlphaFoldDB" id="R1CPW1"/>
<sequence length="429" mass="48902">MKKLICLIVSLILMSSSVVFAADQYSYSIGTNYDSGIFDSDIDTSQDAIDAATDFGIAGYTSYYNIKPTYQYLRGDNPNTNDPRMESEILFFSGHGNYQCVSFNYKKKGGDYKTGIYYGKDYDSSSTGYKYAGIKSYDMSKVDLVTFAACKTADGSDNITKRAVSEGADTAVGWKKSVGATSHTKWLGRYTNELARGKTVQEAVDYANSFSYTDNNVKSVIIEGNKNLKIKLSDISFSKINVQNDNVGKDEVYLKNINKKEINKIKHKTYNVKQNLEFNVKKANYNSIIDYIKDEIDSEFDIDDYNIYLTNTNKNQAVIDFIYKIGGFETNNSYTVLIKNSKVKKIFHNTIENEVKSEIKNNIMNIKTYNLNAKAVAQKIEDNDYTIEEQESKYYYDLQTNKAYMIILTTLKHKPTKTFVKSEYFYEIK</sequence>
<keyword evidence="1" id="KW-0732">Signal</keyword>
<proteinExistence type="predicted"/>
<protein>
    <recommendedName>
        <fullName evidence="4">CHAT domain-containing protein</fullName>
    </recommendedName>
</protein>
<evidence type="ECO:0000313" key="2">
    <source>
        <dbReference type="EMBL" id="EOD00716.1"/>
    </source>
</evidence>
<dbReference type="Proteomes" id="UP000013378">
    <property type="component" value="Unassembled WGS sequence"/>
</dbReference>
<dbReference type="OrthoDB" id="1948108at2"/>
<evidence type="ECO:0000256" key="1">
    <source>
        <dbReference type="SAM" id="SignalP"/>
    </source>
</evidence>
<dbReference type="eggNOG" id="ENOG50302CU">
    <property type="taxonomic scope" value="Bacteria"/>
</dbReference>
<evidence type="ECO:0008006" key="4">
    <source>
        <dbReference type="Google" id="ProtNLM"/>
    </source>
</evidence>
<comment type="caution">
    <text evidence="2">The sequence shown here is derived from an EMBL/GenBank/DDBJ whole genome shotgun (WGS) entry which is preliminary data.</text>
</comment>
<dbReference type="EMBL" id="ARZA01000127">
    <property type="protein sequence ID" value="EOD00716.1"/>
    <property type="molecule type" value="Genomic_DNA"/>
</dbReference>
<evidence type="ECO:0000313" key="3">
    <source>
        <dbReference type="Proteomes" id="UP000013378"/>
    </source>
</evidence>
<gene>
    <name evidence="2" type="ORF">L21TH_1231</name>
</gene>
<keyword evidence="3" id="KW-1185">Reference proteome</keyword>
<accession>R1CPW1</accession>
<feature type="chain" id="PRO_5004357477" description="CHAT domain-containing protein" evidence="1">
    <location>
        <begin position="22"/>
        <end position="429"/>
    </location>
</feature>
<feature type="signal peptide" evidence="1">
    <location>
        <begin position="1"/>
        <end position="21"/>
    </location>
</feature>
<reference evidence="2 3" key="1">
    <citation type="journal article" date="2015" name="Geomicrobiol. J.">
        <title>Caldisalinibacter kiritimatiensis gen. nov., sp. nov., a moderately thermohalophilic thiosulfate-reducing bacterium from a hypersaline microbial mat.</title>
        <authorList>
            <person name="Ben Hania W."/>
            <person name="Joseph M."/>
            <person name="Fiebig A."/>
            <person name="Bunk B."/>
            <person name="Klenk H.-P."/>
            <person name="Fardeau M.-L."/>
            <person name="Spring S."/>
        </authorList>
    </citation>
    <scope>NUCLEOTIDE SEQUENCE [LARGE SCALE GENOMIC DNA]</scope>
    <source>
        <strain evidence="2 3">L21-TH-D2</strain>
    </source>
</reference>